<dbReference type="EMBL" id="VIKS01000011">
    <property type="protein sequence ID" value="TQV85938.1"/>
    <property type="molecule type" value="Genomic_DNA"/>
</dbReference>
<dbReference type="SUPFAM" id="SSF55729">
    <property type="entry name" value="Acyl-CoA N-acyltransferases (Nat)"/>
    <property type="match status" value="1"/>
</dbReference>
<comment type="caution">
    <text evidence="2">The sequence shown here is derived from an EMBL/GenBank/DDBJ whole genome shotgun (WGS) entry which is preliminary data.</text>
</comment>
<dbReference type="GO" id="GO:0016747">
    <property type="term" value="F:acyltransferase activity, transferring groups other than amino-acyl groups"/>
    <property type="evidence" value="ECO:0007669"/>
    <property type="project" value="InterPro"/>
</dbReference>
<feature type="domain" description="N-acetyltransferase" evidence="1">
    <location>
        <begin position="39"/>
        <end position="128"/>
    </location>
</feature>
<dbReference type="InterPro" id="IPR016181">
    <property type="entry name" value="Acyl_CoA_acyltransferase"/>
</dbReference>
<reference evidence="2 3" key="1">
    <citation type="submission" date="2019-07" db="EMBL/GenBank/DDBJ databases">
        <title>Draft genome for Aliikangiella sp. M105.</title>
        <authorList>
            <person name="Wang G."/>
        </authorList>
    </citation>
    <scope>NUCLEOTIDE SEQUENCE [LARGE SCALE GENOMIC DNA]</scope>
    <source>
        <strain evidence="2 3">M105</strain>
    </source>
</reference>
<keyword evidence="2" id="KW-0808">Transferase</keyword>
<dbReference type="OrthoDB" id="5355033at2"/>
<dbReference type="AlphaFoldDB" id="A0A545U8Z8"/>
<proteinExistence type="predicted"/>
<keyword evidence="3" id="KW-1185">Reference proteome</keyword>
<accession>A0A545U8Z8</accession>
<gene>
    <name evidence="2" type="ORF">FLL46_18645</name>
</gene>
<evidence type="ECO:0000313" key="3">
    <source>
        <dbReference type="Proteomes" id="UP000315439"/>
    </source>
</evidence>
<dbReference type="Pfam" id="PF00583">
    <property type="entry name" value="Acetyltransf_1"/>
    <property type="match status" value="1"/>
</dbReference>
<dbReference type="Gene3D" id="3.40.630.30">
    <property type="match status" value="1"/>
</dbReference>
<dbReference type="Proteomes" id="UP000315439">
    <property type="component" value="Unassembled WGS sequence"/>
</dbReference>
<dbReference type="RefSeq" id="WP_142932857.1">
    <property type="nucleotide sequence ID" value="NZ_ML660167.1"/>
</dbReference>
<dbReference type="InterPro" id="IPR000182">
    <property type="entry name" value="GNAT_dom"/>
</dbReference>
<evidence type="ECO:0000313" key="2">
    <source>
        <dbReference type="EMBL" id="TQV85938.1"/>
    </source>
</evidence>
<name>A0A545U8Z8_9GAMM</name>
<organism evidence="2 3">
    <name type="scientific">Aliikangiella coralliicola</name>
    <dbReference type="NCBI Taxonomy" id="2592383"/>
    <lineage>
        <taxon>Bacteria</taxon>
        <taxon>Pseudomonadati</taxon>
        <taxon>Pseudomonadota</taxon>
        <taxon>Gammaproteobacteria</taxon>
        <taxon>Oceanospirillales</taxon>
        <taxon>Pleioneaceae</taxon>
        <taxon>Aliikangiella</taxon>
    </lineage>
</organism>
<protein>
    <submittedName>
        <fullName evidence="2">GNAT family N-acetyltransferase</fullName>
    </submittedName>
</protein>
<sequence length="159" mass="18133">MKFELVVVEKHALKDSHRTLFAEMLKMQGKVQGDLRKKADRCKCICIATTNGKSVAIGAIKKKTDSDFAEHKANIPELSKEFQWELGYLFTDPEFQGHKIASSITQSLIRYFGNDNLMASTEITENPGMVKILENNAFKLHGKPWKVIYTGIFWGYFLK</sequence>
<evidence type="ECO:0000259" key="1">
    <source>
        <dbReference type="Pfam" id="PF00583"/>
    </source>
</evidence>